<evidence type="ECO:0000256" key="4">
    <source>
        <dbReference type="SAM" id="Phobius"/>
    </source>
</evidence>
<feature type="transmembrane region" description="Helical" evidence="4">
    <location>
        <begin position="277"/>
        <end position="294"/>
    </location>
</feature>
<evidence type="ECO:0000259" key="5">
    <source>
        <dbReference type="PROSITE" id="PS50850"/>
    </source>
</evidence>
<feature type="transmembrane region" description="Helical" evidence="4">
    <location>
        <begin position="76"/>
        <end position="97"/>
    </location>
</feature>
<dbReference type="EMBL" id="JADIMK010000027">
    <property type="protein sequence ID" value="MBO8455355.1"/>
    <property type="molecule type" value="Genomic_DNA"/>
</dbReference>
<feature type="transmembrane region" description="Helical" evidence="4">
    <location>
        <begin position="213"/>
        <end position="234"/>
    </location>
</feature>
<dbReference type="InterPro" id="IPR011701">
    <property type="entry name" value="MFS"/>
</dbReference>
<dbReference type="GO" id="GO:0022857">
    <property type="term" value="F:transmembrane transporter activity"/>
    <property type="evidence" value="ECO:0007669"/>
    <property type="project" value="InterPro"/>
</dbReference>
<comment type="caution">
    <text evidence="6">The sequence shown here is derived from an EMBL/GenBank/DDBJ whole genome shotgun (WGS) entry which is preliminary data.</text>
</comment>
<name>A0A9D9HK75_9BACT</name>
<dbReference type="Pfam" id="PF07690">
    <property type="entry name" value="MFS_1"/>
    <property type="match status" value="1"/>
</dbReference>
<evidence type="ECO:0000256" key="2">
    <source>
        <dbReference type="ARBA" id="ARBA00022989"/>
    </source>
</evidence>
<protein>
    <submittedName>
        <fullName evidence="6">MFS transporter</fullName>
    </submittedName>
</protein>
<sequence>MKSRRQINPNIVATGLTSLFTDISTKMVYSVMPLFLMSIGASKTTISLIEGIAESTASILKAVSGRWSDRIGRNKPFMVIGYGITTLVTPLYAFIWMPVQVLVVRFTERIGKGIRTAPRDSLISSCAAGGKTGRDFGFQKAMDNSGAIVGPLLAFLVMKFIPGDYRMLFLLASIPAVIGLLAVIIGVREKMAVSRQEDKASGKASIRRLPRRFWLFLAAVAVFSLGNSSDALLLIKTSETGIDEAYVPFIYMIFNMVSVIFAIPAGKLSDKIGREKMICAGFLVYALTYFFFGAFSDIRIYILLFVLYGIYSALTDVSQKAFVSDLVGKKDKGTGYGLYHTVLGLTLLPASLLGGWMYDKINSSLPFYFGAAMSLAACLLMAVFFLSGKRHKATCEP</sequence>
<evidence type="ECO:0000313" key="6">
    <source>
        <dbReference type="EMBL" id="MBO8455355.1"/>
    </source>
</evidence>
<gene>
    <name evidence="6" type="ORF">IAC08_02980</name>
</gene>
<evidence type="ECO:0000256" key="1">
    <source>
        <dbReference type="ARBA" id="ARBA00022692"/>
    </source>
</evidence>
<dbReference type="InterPro" id="IPR036259">
    <property type="entry name" value="MFS_trans_sf"/>
</dbReference>
<feature type="domain" description="Major facilitator superfamily (MFS) profile" evidence="5">
    <location>
        <begin position="10"/>
        <end position="389"/>
    </location>
</feature>
<keyword evidence="2 4" id="KW-1133">Transmembrane helix</keyword>
<dbReference type="InterPro" id="IPR020846">
    <property type="entry name" value="MFS_dom"/>
</dbReference>
<accession>A0A9D9HK75</accession>
<feature type="transmembrane region" description="Helical" evidence="4">
    <location>
        <begin position="338"/>
        <end position="358"/>
    </location>
</feature>
<dbReference type="Gene3D" id="1.20.1250.20">
    <property type="entry name" value="MFS general substrate transporter like domains"/>
    <property type="match status" value="2"/>
</dbReference>
<dbReference type="PROSITE" id="PS50850">
    <property type="entry name" value="MFS"/>
    <property type="match status" value="1"/>
</dbReference>
<dbReference type="PANTHER" id="PTHR23518">
    <property type="entry name" value="C-METHYLTRANSFERASE"/>
    <property type="match status" value="1"/>
</dbReference>
<feature type="transmembrane region" description="Helical" evidence="4">
    <location>
        <begin position="300"/>
        <end position="317"/>
    </location>
</feature>
<dbReference type="PANTHER" id="PTHR23518:SF2">
    <property type="entry name" value="MAJOR FACILITATOR SUPERFAMILY TRANSPORTER"/>
    <property type="match status" value="1"/>
</dbReference>
<feature type="transmembrane region" description="Helical" evidence="4">
    <location>
        <begin position="167"/>
        <end position="187"/>
    </location>
</feature>
<feature type="transmembrane region" description="Helical" evidence="4">
    <location>
        <begin position="246"/>
        <end position="265"/>
    </location>
</feature>
<keyword evidence="3 4" id="KW-0472">Membrane</keyword>
<dbReference type="AlphaFoldDB" id="A0A9D9HK75"/>
<feature type="transmembrane region" description="Helical" evidence="4">
    <location>
        <begin position="364"/>
        <end position="386"/>
    </location>
</feature>
<dbReference type="Proteomes" id="UP000823617">
    <property type="component" value="Unassembled WGS sequence"/>
</dbReference>
<organism evidence="6 7">
    <name type="scientific">Candidatus Cryptobacteroides intestinigallinarum</name>
    <dbReference type="NCBI Taxonomy" id="2840767"/>
    <lineage>
        <taxon>Bacteria</taxon>
        <taxon>Pseudomonadati</taxon>
        <taxon>Bacteroidota</taxon>
        <taxon>Bacteroidia</taxon>
        <taxon>Bacteroidales</taxon>
        <taxon>Candidatus Cryptobacteroides</taxon>
    </lineage>
</organism>
<dbReference type="SUPFAM" id="SSF103473">
    <property type="entry name" value="MFS general substrate transporter"/>
    <property type="match status" value="1"/>
</dbReference>
<reference evidence="6" key="2">
    <citation type="journal article" date="2021" name="PeerJ">
        <title>Extensive microbial diversity within the chicken gut microbiome revealed by metagenomics and culture.</title>
        <authorList>
            <person name="Gilroy R."/>
            <person name="Ravi A."/>
            <person name="Getino M."/>
            <person name="Pursley I."/>
            <person name="Horton D.L."/>
            <person name="Alikhan N.F."/>
            <person name="Baker D."/>
            <person name="Gharbi K."/>
            <person name="Hall N."/>
            <person name="Watson M."/>
            <person name="Adriaenssens E.M."/>
            <person name="Foster-Nyarko E."/>
            <person name="Jarju S."/>
            <person name="Secka A."/>
            <person name="Antonio M."/>
            <person name="Oren A."/>
            <person name="Chaudhuri R.R."/>
            <person name="La Ragione R."/>
            <person name="Hildebrand F."/>
            <person name="Pallen M.J."/>
        </authorList>
    </citation>
    <scope>NUCLEOTIDE SEQUENCE</scope>
    <source>
        <strain evidence="6">B1-3475</strain>
    </source>
</reference>
<dbReference type="CDD" id="cd17370">
    <property type="entry name" value="MFS_MJ1317_like"/>
    <property type="match status" value="1"/>
</dbReference>
<keyword evidence="1 4" id="KW-0812">Transmembrane</keyword>
<evidence type="ECO:0000313" key="7">
    <source>
        <dbReference type="Proteomes" id="UP000823617"/>
    </source>
</evidence>
<reference evidence="6" key="1">
    <citation type="submission" date="2020-10" db="EMBL/GenBank/DDBJ databases">
        <authorList>
            <person name="Gilroy R."/>
        </authorList>
    </citation>
    <scope>NUCLEOTIDE SEQUENCE</scope>
    <source>
        <strain evidence="6">B1-3475</strain>
    </source>
</reference>
<evidence type="ECO:0000256" key="3">
    <source>
        <dbReference type="ARBA" id="ARBA00023136"/>
    </source>
</evidence>
<proteinExistence type="predicted"/>